<accession>A0A4C1W6U7</accession>
<protein>
    <submittedName>
        <fullName evidence="2">Uncharacterized protein</fullName>
    </submittedName>
</protein>
<organism evidence="2 3">
    <name type="scientific">Eumeta variegata</name>
    <name type="common">Bagworm moth</name>
    <name type="synonym">Eumeta japonica</name>
    <dbReference type="NCBI Taxonomy" id="151549"/>
    <lineage>
        <taxon>Eukaryota</taxon>
        <taxon>Metazoa</taxon>
        <taxon>Ecdysozoa</taxon>
        <taxon>Arthropoda</taxon>
        <taxon>Hexapoda</taxon>
        <taxon>Insecta</taxon>
        <taxon>Pterygota</taxon>
        <taxon>Neoptera</taxon>
        <taxon>Endopterygota</taxon>
        <taxon>Lepidoptera</taxon>
        <taxon>Glossata</taxon>
        <taxon>Ditrysia</taxon>
        <taxon>Tineoidea</taxon>
        <taxon>Psychidae</taxon>
        <taxon>Oiketicinae</taxon>
        <taxon>Eumeta</taxon>
    </lineage>
</organism>
<dbReference type="EMBL" id="BGZK01000480">
    <property type="protein sequence ID" value="GBP46272.1"/>
    <property type="molecule type" value="Genomic_DNA"/>
</dbReference>
<proteinExistence type="predicted"/>
<sequence>MWNLSRKPTFTISIVSSSWADLLAAQTRHSDRLTYNTHRPLIGSVAPNGETNILNKKKCKNCGRRRRRKPLPTSAVHHKAAGACPAAAAPPHEPRGRRRPVQSPGSALRAHTPTAGKGRFLLSTRG</sequence>
<gene>
    <name evidence="2" type="ORF">EVAR_30401_1</name>
</gene>
<evidence type="ECO:0000313" key="3">
    <source>
        <dbReference type="Proteomes" id="UP000299102"/>
    </source>
</evidence>
<dbReference type="AlphaFoldDB" id="A0A4C1W6U7"/>
<comment type="caution">
    <text evidence="2">The sequence shown here is derived from an EMBL/GenBank/DDBJ whole genome shotgun (WGS) entry which is preliminary data.</text>
</comment>
<evidence type="ECO:0000313" key="2">
    <source>
        <dbReference type="EMBL" id="GBP46272.1"/>
    </source>
</evidence>
<reference evidence="2 3" key="1">
    <citation type="journal article" date="2019" name="Commun. Biol.">
        <title>The bagworm genome reveals a unique fibroin gene that provides high tensile strength.</title>
        <authorList>
            <person name="Kono N."/>
            <person name="Nakamura H."/>
            <person name="Ohtoshi R."/>
            <person name="Tomita M."/>
            <person name="Numata K."/>
            <person name="Arakawa K."/>
        </authorList>
    </citation>
    <scope>NUCLEOTIDE SEQUENCE [LARGE SCALE GENOMIC DNA]</scope>
</reference>
<dbReference type="Proteomes" id="UP000299102">
    <property type="component" value="Unassembled WGS sequence"/>
</dbReference>
<feature type="region of interest" description="Disordered" evidence="1">
    <location>
        <begin position="61"/>
        <end position="126"/>
    </location>
</feature>
<feature type="compositionally biased region" description="Low complexity" evidence="1">
    <location>
        <begin position="81"/>
        <end position="90"/>
    </location>
</feature>
<keyword evidence="3" id="KW-1185">Reference proteome</keyword>
<name>A0A4C1W6U7_EUMVA</name>
<evidence type="ECO:0000256" key="1">
    <source>
        <dbReference type="SAM" id="MobiDB-lite"/>
    </source>
</evidence>
<feature type="compositionally biased region" description="Basic residues" evidence="1">
    <location>
        <begin position="61"/>
        <end position="80"/>
    </location>
</feature>